<dbReference type="Proteomes" id="UP001530293">
    <property type="component" value="Unassembled WGS sequence"/>
</dbReference>
<keyword evidence="3" id="KW-1185">Reference proteome</keyword>
<feature type="region of interest" description="Disordered" evidence="1">
    <location>
        <begin position="237"/>
        <end position="263"/>
    </location>
</feature>
<reference evidence="2 3" key="1">
    <citation type="submission" date="2024-10" db="EMBL/GenBank/DDBJ databases">
        <title>Updated reference genomes for cyclostephanoid diatoms.</title>
        <authorList>
            <person name="Roberts W.R."/>
            <person name="Alverson A.J."/>
        </authorList>
    </citation>
    <scope>NUCLEOTIDE SEQUENCE [LARGE SCALE GENOMIC DNA]</scope>
    <source>
        <strain evidence="2 3">AJA232-27</strain>
    </source>
</reference>
<name>A0ABD3M7K9_9STRA</name>
<gene>
    <name evidence="2" type="ORF">ACHAWU_006623</name>
</gene>
<organism evidence="2 3">
    <name type="scientific">Discostella pseudostelligera</name>
    <dbReference type="NCBI Taxonomy" id="259834"/>
    <lineage>
        <taxon>Eukaryota</taxon>
        <taxon>Sar</taxon>
        <taxon>Stramenopiles</taxon>
        <taxon>Ochrophyta</taxon>
        <taxon>Bacillariophyta</taxon>
        <taxon>Coscinodiscophyceae</taxon>
        <taxon>Thalassiosirophycidae</taxon>
        <taxon>Stephanodiscales</taxon>
        <taxon>Stephanodiscaceae</taxon>
        <taxon>Discostella</taxon>
    </lineage>
</organism>
<protein>
    <recommendedName>
        <fullName evidence="4">Nuclear cap-binding protein subunit 1</fullName>
    </recommendedName>
</protein>
<dbReference type="PANTHER" id="PTHR12412:SF2">
    <property type="entry name" value="NUCLEAR CAP-BINDING PROTEIN SUBUNIT 1"/>
    <property type="match status" value="1"/>
</dbReference>
<dbReference type="SUPFAM" id="SSF48371">
    <property type="entry name" value="ARM repeat"/>
    <property type="match status" value="1"/>
</dbReference>
<feature type="compositionally biased region" description="Gly residues" evidence="1">
    <location>
        <begin position="19"/>
        <end position="50"/>
    </location>
</feature>
<feature type="region of interest" description="Disordered" evidence="1">
    <location>
        <begin position="714"/>
        <end position="738"/>
    </location>
</feature>
<accession>A0ABD3M7K9</accession>
<feature type="region of interest" description="Disordered" evidence="1">
    <location>
        <begin position="1"/>
        <end position="81"/>
    </location>
</feature>
<evidence type="ECO:0000256" key="1">
    <source>
        <dbReference type="SAM" id="MobiDB-lite"/>
    </source>
</evidence>
<proteinExistence type="predicted"/>
<dbReference type="InterPro" id="IPR016024">
    <property type="entry name" value="ARM-type_fold"/>
</dbReference>
<dbReference type="InterPro" id="IPR027159">
    <property type="entry name" value="CBP80"/>
</dbReference>
<feature type="compositionally biased region" description="Acidic residues" evidence="1">
    <location>
        <begin position="720"/>
        <end position="731"/>
    </location>
</feature>
<feature type="compositionally biased region" description="Acidic residues" evidence="1">
    <location>
        <begin position="571"/>
        <end position="591"/>
    </location>
</feature>
<evidence type="ECO:0000313" key="2">
    <source>
        <dbReference type="EMBL" id="KAL3760075.1"/>
    </source>
</evidence>
<feature type="compositionally biased region" description="Gly residues" evidence="1">
    <location>
        <begin position="67"/>
        <end position="81"/>
    </location>
</feature>
<feature type="region of interest" description="Disordered" evidence="1">
    <location>
        <begin position="566"/>
        <end position="596"/>
    </location>
</feature>
<dbReference type="PANTHER" id="PTHR12412">
    <property type="entry name" value="CAP BINDING PROTEIN"/>
    <property type="match status" value="1"/>
</dbReference>
<dbReference type="FunFam" id="1.25.40.180:FF:000196">
    <property type="entry name" value="Nuclear cap-binding protein subunit 1-like Protein"/>
    <property type="match status" value="1"/>
</dbReference>
<evidence type="ECO:0008006" key="4">
    <source>
        <dbReference type="Google" id="ProtNLM"/>
    </source>
</evidence>
<evidence type="ECO:0000313" key="3">
    <source>
        <dbReference type="Proteomes" id="UP001530293"/>
    </source>
</evidence>
<dbReference type="EMBL" id="JALLBG020000194">
    <property type="protein sequence ID" value="KAL3760075.1"/>
    <property type="molecule type" value="Genomic_DNA"/>
</dbReference>
<dbReference type="Gene3D" id="1.25.40.180">
    <property type="match status" value="1"/>
</dbReference>
<comment type="caution">
    <text evidence="2">The sequence shown here is derived from an EMBL/GenBank/DDBJ whole genome shotgun (WGS) entry which is preliminary data.</text>
</comment>
<sequence>MDGALSSDRYNNPRLASAGTGGGYRGGSGGGYRGGGRGRGGGGGGGGRGGGRFHHPYRRDDADGQYGHRGGGGGGFGREGGGYRGGGGGYRGGGYRGGGGGGNYGGGGGNHGQQRHPANRFTTETKSVSPQNAMMKQLTAMVAKMGDLGGAAEVVLATTNSIATTTTTTTTTENDATMELENDATNDNNNNNGAHDDAVIRPIVKAIGTNVSDLVEVLCGPSNAPLFLKFGAEDDDDDNDAATTAGDNDNKQDNNDADGTITTTDELNQESNKKIVINASIEAGSLATLLVSCSSNLPLQTPSYAALTLGVDTKAPKETHSGFAQRCVTLGMRLLGRDLDMALECSTTTLFEANNSHNNNNNNDVTGNDGMNNTRMMLSEEEQVSLLKSKEDQRNVAECTGGFGNGMQLDAYVRSKLLLRYLAHLACVGIVSIDGHDTPSENAGEEEGEKSLMGLLEMLVEGAVRAAYCANTTTASSGNAVHSRALSRASQLLASLVLSTIPYMLPIIIAQDGRGGKGNMQHRLSEMVESIENNIVGISSGYVSEFDPGCGSSSILLKGELDDAPAAGVIDGDDEDEDDEYEEEDGMEGDMGDQPAPCADTLQDLLRTVRKLIASSTDHSSSFPMTRFALVDDAPWKALTVERGDMNMEAFAMETVPMSYEGEPLLIDLVGGEERRCKSIPYLLSMEDGGRGGDAEIRCRSLDGIVFGRLAIFDAPPNPVDDEDDEEEDDEKKETNPNLDSYVNTFSLIDRFFLSDAIRDVLLCHRPMVSEAGAERNTAKEIAEQIWAVSYLFKPPSSPSSSSGNAHATASKGIEYGIIETLLSLLVQTTPINSSTPSSSPLHSHLYISRILLELTKLQPTLVPQAIALAISGMFQDFIPSLTPSARDNLGTWLGFHLVNTGYQWPRAYWDHWAPYAGSSGRNSRGEFIKVALRSVASVSSEGTVAVVKDCLPSGSALVESVLDNESMEKETSSMEKDLIHRMWNTAEDPENIRQYIISDEVSESHASGANVDNSMYHKSVWWRARLIIRALFHPILRERLRAIRLTRKAWKSCTAADDEGVDPSDAMMEDEVDDTDDLLADVTDAITRFKPVVLAALARDADMFDSMSSGKLDDDELLLAGEVSMLEEMRNFVPLWDVSMVNALVECLTNNKIVSCMAVAEWSLSGDIDGPATSANSSGILTHWWKFVSLALRNSICDACSRFDVSRTDLGGGIGMIIDDGQHEEKSAQTVALLLDEALKSTVPILKFVIERACQIVSTCTSDKKVSLECADVADGMKRLLRALLFHVESLVQVTQSSSARADSVSLATPNVHDGLASMDADGHKLASICAAVVSSCDGEQGKVILLSLARSLEKML</sequence>